<feature type="domain" description="PIN" evidence="1">
    <location>
        <begin position="5"/>
        <end position="124"/>
    </location>
</feature>
<dbReference type="InterPro" id="IPR002716">
    <property type="entry name" value="PIN_dom"/>
</dbReference>
<dbReference type="Pfam" id="PF01850">
    <property type="entry name" value="PIN"/>
    <property type="match status" value="1"/>
</dbReference>
<dbReference type="InterPro" id="IPR029060">
    <property type="entry name" value="PIN-like_dom_sf"/>
</dbReference>
<protein>
    <submittedName>
        <fullName evidence="2">Twitching motility protein PilT</fullName>
    </submittedName>
</protein>
<dbReference type="Proteomes" id="UP000035017">
    <property type="component" value="Unassembled WGS sequence"/>
</dbReference>
<gene>
    <name evidence="2" type="ORF">RU07_17860</name>
</gene>
<evidence type="ECO:0000259" key="1">
    <source>
        <dbReference type="Pfam" id="PF01850"/>
    </source>
</evidence>
<evidence type="ECO:0000313" key="2">
    <source>
        <dbReference type="EMBL" id="KIP99954.1"/>
    </source>
</evidence>
<organism evidence="2 3">
    <name type="scientific">Agrobacterium tumefaciens</name>
    <dbReference type="NCBI Taxonomy" id="358"/>
    <lineage>
        <taxon>Bacteria</taxon>
        <taxon>Pseudomonadati</taxon>
        <taxon>Pseudomonadota</taxon>
        <taxon>Alphaproteobacteria</taxon>
        <taxon>Hyphomicrobiales</taxon>
        <taxon>Rhizobiaceae</taxon>
        <taxon>Rhizobium/Agrobacterium group</taxon>
        <taxon>Agrobacterium</taxon>
        <taxon>Agrobacterium tumefaciens complex</taxon>
    </lineage>
</organism>
<accession>A0A0D0J341</accession>
<dbReference type="PANTHER" id="PTHR36173:SF2">
    <property type="entry name" value="RIBONUCLEASE VAPC16"/>
    <property type="match status" value="1"/>
</dbReference>
<dbReference type="SUPFAM" id="SSF88723">
    <property type="entry name" value="PIN domain-like"/>
    <property type="match status" value="1"/>
</dbReference>
<comment type="caution">
    <text evidence="2">The sequence shown here is derived from an EMBL/GenBank/DDBJ whole genome shotgun (WGS) entry which is preliminary data.</text>
</comment>
<dbReference type="OrthoDB" id="9798990at2"/>
<name>A0A0D0J341_AGRTU</name>
<dbReference type="InterPro" id="IPR052919">
    <property type="entry name" value="TA_system_RNase"/>
</dbReference>
<evidence type="ECO:0000313" key="3">
    <source>
        <dbReference type="Proteomes" id="UP000035017"/>
    </source>
</evidence>
<sequence length="133" mass="14772">MKHLLLDTHAWAWSMTGDPRLSAKAKSALKGAENVFISPISLFEIGQKVRIGKWPEMEPLLGRLLGLVEEQGGKYARLTPGIFLEAAVQDWSHRDLFDRILGLTAIDMGLVMISADAVFDDLAGQVGWRGRVW</sequence>
<dbReference type="PANTHER" id="PTHR36173">
    <property type="entry name" value="RIBONUCLEASE VAPC16-RELATED"/>
    <property type="match status" value="1"/>
</dbReference>
<dbReference type="EMBL" id="JXQV01000023">
    <property type="protein sequence ID" value="KIP99954.1"/>
    <property type="molecule type" value="Genomic_DNA"/>
</dbReference>
<proteinExistence type="predicted"/>
<dbReference type="InterPro" id="IPR041705">
    <property type="entry name" value="PIN_Sll0205"/>
</dbReference>
<reference evidence="2 3" key="1">
    <citation type="submission" date="2014-12" db="EMBL/GenBank/DDBJ databases">
        <title>16Stimator: statistical estimation of ribosomal gene copy numbers from draft genome assemblies.</title>
        <authorList>
            <person name="Perisin M.A."/>
            <person name="Vetter M."/>
            <person name="Gilbert J.A."/>
            <person name="Bergelson J."/>
        </authorList>
    </citation>
    <scope>NUCLEOTIDE SEQUENCE [LARGE SCALE GENOMIC DNA]</scope>
    <source>
        <strain evidence="2 3">MEJ076</strain>
    </source>
</reference>
<dbReference type="Gene3D" id="3.40.50.1010">
    <property type="entry name" value="5'-nuclease"/>
    <property type="match status" value="1"/>
</dbReference>
<dbReference type="AlphaFoldDB" id="A0A0D0J341"/>
<dbReference type="CDD" id="cd09872">
    <property type="entry name" value="PIN_Sll0205-like"/>
    <property type="match status" value="1"/>
</dbReference>